<feature type="transmembrane region" description="Helical" evidence="18">
    <location>
        <begin position="189"/>
        <end position="206"/>
    </location>
</feature>
<evidence type="ECO:0000256" key="10">
    <source>
        <dbReference type="ARBA" id="ARBA00023065"/>
    </source>
</evidence>
<keyword evidence="4" id="KW-1003">Cell membrane</keyword>
<feature type="transmembrane region" description="Helical" evidence="18">
    <location>
        <begin position="319"/>
        <end position="343"/>
    </location>
</feature>
<dbReference type="InterPro" id="IPR011849">
    <property type="entry name" value="Na/pantothenate_symporter"/>
</dbReference>
<feature type="transmembrane region" description="Helical" evidence="18">
    <location>
        <begin position="71"/>
        <end position="96"/>
    </location>
</feature>
<reference evidence="19 21" key="1">
    <citation type="submission" date="2015-11" db="EMBL/GenBank/DDBJ databases">
        <authorList>
            <person name="Kook J.-K."/>
            <person name="Park S.-N."/>
            <person name="Lim Y.K."/>
            <person name="Jo E."/>
        </authorList>
    </citation>
    <scope>NUCLEOTIDE SEQUENCE [LARGE SCALE GENOMIC DNA]</scope>
    <source>
        <strain evidence="19 21">ChDC F306</strain>
    </source>
</reference>
<proteinExistence type="inferred from homology"/>
<evidence type="ECO:0000256" key="14">
    <source>
        <dbReference type="ARBA" id="ARBA00058214"/>
    </source>
</evidence>
<dbReference type="EMBL" id="CP013121">
    <property type="protein sequence ID" value="ALM93473.1"/>
    <property type="molecule type" value="Genomic_DNA"/>
</dbReference>
<evidence type="ECO:0000256" key="2">
    <source>
        <dbReference type="ARBA" id="ARBA00006434"/>
    </source>
</evidence>
<dbReference type="Proteomes" id="UP000221504">
    <property type="component" value="Unassembled WGS sequence"/>
</dbReference>
<organism evidence="20 22">
    <name type="scientific">Fusobacterium nucleatum subsp. polymorphum</name>
    <name type="common">Fusobacterium polymorphum</name>
    <dbReference type="NCBI Taxonomy" id="76857"/>
    <lineage>
        <taxon>Bacteria</taxon>
        <taxon>Fusobacteriati</taxon>
        <taxon>Fusobacteriota</taxon>
        <taxon>Fusobacteriia</taxon>
        <taxon>Fusobacteriales</taxon>
        <taxon>Fusobacteriaceae</taxon>
        <taxon>Fusobacterium</taxon>
    </lineage>
</organism>
<dbReference type="AlphaFoldDB" id="A0A0D6GFL2"/>
<keyword evidence="6 18" id="KW-0812">Transmembrane</keyword>
<dbReference type="Gene3D" id="1.20.1730.10">
    <property type="entry name" value="Sodium/glucose cotransporter"/>
    <property type="match status" value="1"/>
</dbReference>
<dbReference type="PROSITE" id="PS50283">
    <property type="entry name" value="NA_SOLUT_SYMP_3"/>
    <property type="match status" value="1"/>
</dbReference>
<accession>A0A0D6GFL2</accession>
<evidence type="ECO:0000256" key="8">
    <source>
        <dbReference type="ARBA" id="ARBA00022989"/>
    </source>
</evidence>
<dbReference type="EMBL" id="NIRM01000002">
    <property type="protein sequence ID" value="PHI08008.1"/>
    <property type="molecule type" value="Genomic_DNA"/>
</dbReference>
<feature type="transmembrane region" description="Helical" evidence="18">
    <location>
        <begin position="124"/>
        <end position="146"/>
    </location>
</feature>
<comment type="similarity">
    <text evidence="2 17">Belongs to the sodium:solute symporter (SSF) (TC 2.A.21) family.</text>
</comment>
<reference evidence="20 22" key="2">
    <citation type="submission" date="2017-06" db="EMBL/GenBank/DDBJ databases">
        <title>Draft genome sequence of Fusobacterium nucleatum subsp. polymorphum KCOM 1267 (=ChDC F290).</title>
        <authorList>
            <person name="Kook J.-K."/>
            <person name="Park S.-N."/>
            <person name="Lim Y.K."/>
            <person name="Roh H."/>
        </authorList>
    </citation>
    <scope>NUCLEOTIDE SEQUENCE [LARGE SCALE GENOMIC DNA]</scope>
    <source>
        <strain evidence="20">KCOM 1267</strain>
        <strain evidence="22">KCOM 1267(ChDC F290)</strain>
    </source>
</reference>
<gene>
    <name evidence="20" type="primary">panF</name>
    <name evidence="20" type="ORF">CBG52_07355</name>
    <name evidence="19" type="ORF">RO02_02230</name>
</gene>
<evidence type="ECO:0000313" key="19">
    <source>
        <dbReference type="EMBL" id="ALM93473.1"/>
    </source>
</evidence>
<evidence type="ECO:0000256" key="7">
    <source>
        <dbReference type="ARBA" id="ARBA00022847"/>
    </source>
</evidence>
<name>A0A0D6GFL2_FUSNP</name>
<keyword evidence="10" id="KW-0406">Ion transport</keyword>
<evidence type="ECO:0000256" key="6">
    <source>
        <dbReference type="ARBA" id="ARBA00022692"/>
    </source>
</evidence>
<dbReference type="GO" id="GO:0005886">
    <property type="term" value="C:plasma membrane"/>
    <property type="evidence" value="ECO:0007669"/>
    <property type="project" value="UniProtKB-SubCell"/>
</dbReference>
<keyword evidence="11 18" id="KW-0472">Membrane</keyword>
<comment type="subcellular location">
    <subcellularLocation>
        <location evidence="1">Cell inner membrane</location>
        <topology evidence="1">Multi-pass membrane protein</topology>
    </subcellularLocation>
</comment>
<dbReference type="GO" id="GO:0015293">
    <property type="term" value="F:symporter activity"/>
    <property type="evidence" value="ECO:0007669"/>
    <property type="project" value="UniProtKB-KW"/>
</dbReference>
<dbReference type="NCBIfam" id="TIGR02119">
    <property type="entry name" value="panF"/>
    <property type="match status" value="1"/>
</dbReference>
<dbReference type="InterPro" id="IPR001734">
    <property type="entry name" value="Na/solute_symporter"/>
</dbReference>
<evidence type="ECO:0000256" key="15">
    <source>
        <dbReference type="ARBA" id="ARBA00071946"/>
    </source>
</evidence>
<evidence type="ECO:0000256" key="13">
    <source>
        <dbReference type="ARBA" id="ARBA00052886"/>
    </source>
</evidence>
<dbReference type="InterPro" id="IPR018212">
    <property type="entry name" value="Na/solute_symporter_CS"/>
</dbReference>
<keyword evidence="3" id="KW-0813">Transport</keyword>
<dbReference type="PANTHER" id="PTHR48086:SF4">
    <property type="entry name" value="SODIUM_PANTOTHENATE SYMPORTER"/>
    <property type="match status" value="1"/>
</dbReference>
<sequence length="484" mass="52524">MDKTLIIIPIIIYLIAMLFIAYRVNNIKNSSKSFTNEYYLGSRSMGGFVLAMTIVATYVGASSFIGGPGIAYNLGLGWVLLACIQVPTAFFTLGILGKKLSIISRKLNAITIFDVLKARYNNSFLNVLASIMLIVFFISAIVAQFIGGARLFEAVTGLSYLTGLIIFSSVVIIYTTFGGFRAVTLTDAIQAVIMFTATIVLFVVILKHGNGMENIMMKIKDINPNLLRPDSGGNIAKPFIMSFWILVGIGILGLPATTIRCMAFKDTKAMHNAMIIGTSLVGVLVLGMHLVGVMGRAVIPDLQEVDKIIPILALKNLYPILAGVFIGGPLAAVMSTVDSLLIISSSTLIKDLYVTYLDKNASEGKIKKISMWTSFLIGLLVFILSIKPISLIAWVNLFALGGQEIVFFCPLILGLYWKGANATGAIASIFTGIITYLTLEILKTKILGLHNIVPGLTVAIIVFIIASYFGKKSDEKTIKTFFEY</sequence>
<feature type="transmembrane region" description="Helical" evidence="18">
    <location>
        <begin position="420"/>
        <end position="439"/>
    </location>
</feature>
<evidence type="ECO:0000256" key="3">
    <source>
        <dbReference type="ARBA" id="ARBA00022448"/>
    </source>
</evidence>
<dbReference type="PANTHER" id="PTHR48086">
    <property type="entry name" value="SODIUM/PROLINE SYMPORTER-RELATED"/>
    <property type="match status" value="1"/>
</dbReference>
<feature type="transmembrane region" description="Helical" evidence="18">
    <location>
        <begin position="369"/>
        <end position="386"/>
    </location>
</feature>
<evidence type="ECO:0000256" key="1">
    <source>
        <dbReference type="ARBA" id="ARBA00004429"/>
    </source>
</evidence>
<evidence type="ECO:0000256" key="4">
    <source>
        <dbReference type="ARBA" id="ARBA00022475"/>
    </source>
</evidence>
<feature type="transmembrane region" description="Helical" evidence="18">
    <location>
        <begin position="45"/>
        <end position="65"/>
    </location>
</feature>
<keyword evidence="8 18" id="KW-1133">Transmembrane helix</keyword>
<keyword evidence="9" id="KW-0915">Sodium</keyword>
<feature type="transmembrane region" description="Helical" evidence="18">
    <location>
        <begin position="275"/>
        <end position="299"/>
    </location>
</feature>
<evidence type="ECO:0000313" key="22">
    <source>
        <dbReference type="Proteomes" id="UP000221504"/>
    </source>
</evidence>
<keyword evidence="12" id="KW-0739">Sodium transport</keyword>
<evidence type="ECO:0000256" key="17">
    <source>
        <dbReference type="RuleBase" id="RU362091"/>
    </source>
</evidence>
<feature type="transmembrane region" description="Helical" evidence="18">
    <location>
        <begin position="158"/>
        <end position="177"/>
    </location>
</feature>
<dbReference type="Pfam" id="PF00474">
    <property type="entry name" value="SSF"/>
    <property type="match status" value="1"/>
</dbReference>
<dbReference type="GO" id="GO:0036376">
    <property type="term" value="P:sodium ion export across plasma membrane"/>
    <property type="evidence" value="ECO:0007669"/>
    <property type="project" value="InterPro"/>
</dbReference>
<keyword evidence="5" id="KW-0997">Cell inner membrane</keyword>
<dbReference type="PROSITE" id="PS00456">
    <property type="entry name" value="NA_SOLUT_SYMP_1"/>
    <property type="match status" value="1"/>
</dbReference>
<evidence type="ECO:0000313" key="21">
    <source>
        <dbReference type="Proteomes" id="UP000067061"/>
    </source>
</evidence>
<evidence type="ECO:0000256" key="12">
    <source>
        <dbReference type="ARBA" id="ARBA00023201"/>
    </source>
</evidence>
<dbReference type="Proteomes" id="UP000067061">
    <property type="component" value="Chromosome"/>
</dbReference>
<dbReference type="KEGG" id="fpol:ERS445057_01557"/>
<dbReference type="InterPro" id="IPR038377">
    <property type="entry name" value="Na/Glc_symporter_sf"/>
</dbReference>
<feature type="transmembrane region" description="Helical" evidence="18">
    <location>
        <begin position="6"/>
        <end position="24"/>
    </location>
</feature>
<evidence type="ECO:0000313" key="20">
    <source>
        <dbReference type="EMBL" id="PHI08008.1"/>
    </source>
</evidence>
<comment type="function">
    <text evidence="14">Catalyzes the sodium-dependent uptake of extracellular pantothenate.</text>
</comment>
<dbReference type="FunFam" id="1.20.1730.10:FF:000003">
    <property type="entry name" value="Sodium/pantothenate symporter"/>
    <property type="match status" value="1"/>
</dbReference>
<evidence type="ECO:0000256" key="11">
    <source>
        <dbReference type="ARBA" id="ARBA00023136"/>
    </source>
</evidence>
<protein>
    <recommendedName>
        <fullName evidence="15">Sodium/pantothenate symporter</fullName>
    </recommendedName>
    <alternativeName>
        <fullName evidence="16">Pantothenate permease</fullName>
    </alternativeName>
</protein>
<evidence type="ECO:0000256" key="9">
    <source>
        <dbReference type="ARBA" id="ARBA00023053"/>
    </source>
</evidence>
<keyword evidence="7" id="KW-0769">Symport</keyword>
<dbReference type="NCBIfam" id="TIGR00813">
    <property type="entry name" value="sss"/>
    <property type="match status" value="1"/>
</dbReference>
<evidence type="ECO:0000256" key="5">
    <source>
        <dbReference type="ARBA" id="ARBA00022519"/>
    </source>
</evidence>
<dbReference type="GO" id="GO:0015233">
    <property type="term" value="F:pantothenate transmembrane transporter activity"/>
    <property type="evidence" value="ECO:0007669"/>
    <property type="project" value="InterPro"/>
</dbReference>
<evidence type="ECO:0000256" key="18">
    <source>
        <dbReference type="SAM" id="Phobius"/>
    </source>
</evidence>
<feature type="transmembrane region" description="Helical" evidence="18">
    <location>
        <begin position="239"/>
        <end position="263"/>
    </location>
</feature>
<comment type="catalytic activity">
    <reaction evidence="13">
        <text>(R)-pantothenate(in) + Na(+)(in) = (R)-pantothenate(out) + Na(+)(out)</text>
        <dbReference type="Rhea" id="RHEA:29927"/>
        <dbReference type="ChEBI" id="CHEBI:29032"/>
        <dbReference type="ChEBI" id="CHEBI:29101"/>
    </reaction>
    <physiologicalReaction direction="right-to-left" evidence="13">
        <dbReference type="Rhea" id="RHEA:29929"/>
    </physiologicalReaction>
</comment>
<feature type="transmembrane region" description="Helical" evidence="18">
    <location>
        <begin position="451"/>
        <end position="469"/>
    </location>
</feature>
<dbReference type="InterPro" id="IPR050277">
    <property type="entry name" value="Sodium:Solute_Symporter"/>
</dbReference>
<dbReference type="RefSeq" id="WP_005897788.1">
    <property type="nucleotide sequence ID" value="NZ_CP013121.1"/>
</dbReference>
<dbReference type="CDD" id="cd10327">
    <property type="entry name" value="SLC5sbd_PanF"/>
    <property type="match status" value="1"/>
</dbReference>
<evidence type="ECO:0000256" key="16">
    <source>
        <dbReference type="ARBA" id="ARBA00078588"/>
    </source>
</evidence>
<dbReference type="GO" id="GO:0015081">
    <property type="term" value="F:sodium ion transmembrane transporter activity"/>
    <property type="evidence" value="ECO:0007669"/>
    <property type="project" value="InterPro"/>
</dbReference>
<dbReference type="GeneID" id="45635330"/>